<dbReference type="Pfam" id="PF15305">
    <property type="entry name" value="IFT43"/>
    <property type="match status" value="1"/>
</dbReference>
<dbReference type="AlphaFoldDB" id="A0AAD4MRL3"/>
<dbReference type="PANTHER" id="PTHR33724">
    <property type="entry name" value="INTRAFLAGELLAR TRANSPORT PROTEIN 43 HOMOLOG"/>
    <property type="match status" value="1"/>
</dbReference>
<keyword evidence="5" id="KW-1185">Reference proteome</keyword>
<dbReference type="EMBL" id="JAKKPZ010000199">
    <property type="protein sequence ID" value="KAI1698910.1"/>
    <property type="molecule type" value="Genomic_DNA"/>
</dbReference>
<evidence type="ECO:0000313" key="4">
    <source>
        <dbReference type="EMBL" id="KAI1698910.1"/>
    </source>
</evidence>
<gene>
    <name evidence="4" type="ORF">DdX_17631</name>
</gene>
<proteinExistence type="inferred from homology"/>
<dbReference type="Proteomes" id="UP001201812">
    <property type="component" value="Unassembled WGS sequence"/>
</dbReference>
<feature type="compositionally biased region" description="Basic and acidic residues" evidence="3">
    <location>
        <begin position="64"/>
        <end position="75"/>
    </location>
</feature>
<dbReference type="GO" id="GO:0030991">
    <property type="term" value="C:intraciliary transport particle A"/>
    <property type="evidence" value="ECO:0007669"/>
    <property type="project" value="InterPro"/>
</dbReference>
<feature type="compositionally biased region" description="Basic and acidic residues" evidence="3">
    <location>
        <begin position="42"/>
        <end position="56"/>
    </location>
</feature>
<organism evidence="4 5">
    <name type="scientific">Ditylenchus destructor</name>
    <dbReference type="NCBI Taxonomy" id="166010"/>
    <lineage>
        <taxon>Eukaryota</taxon>
        <taxon>Metazoa</taxon>
        <taxon>Ecdysozoa</taxon>
        <taxon>Nematoda</taxon>
        <taxon>Chromadorea</taxon>
        <taxon>Rhabditida</taxon>
        <taxon>Tylenchina</taxon>
        <taxon>Tylenchomorpha</taxon>
        <taxon>Sphaerularioidea</taxon>
        <taxon>Anguinidae</taxon>
        <taxon>Anguininae</taxon>
        <taxon>Ditylenchus</taxon>
    </lineage>
</organism>
<dbReference type="GO" id="GO:0005929">
    <property type="term" value="C:cilium"/>
    <property type="evidence" value="ECO:0007669"/>
    <property type="project" value="TreeGrafter"/>
</dbReference>
<keyword evidence="2" id="KW-0970">Cilium biogenesis/degradation</keyword>
<feature type="compositionally biased region" description="Polar residues" evidence="3">
    <location>
        <begin position="10"/>
        <end position="30"/>
    </location>
</feature>
<protein>
    <submittedName>
        <fullName evidence="4">Intraflagellar transport protein 43 domain-containing protein</fullName>
    </submittedName>
</protein>
<feature type="compositionally biased region" description="Polar residues" evidence="3">
    <location>
        <begin position="109"/>
        <end position="139"/>
    </location>
</feature>
<name>A0AAD4MRL3_9BILA</name>
<evidence type="ECO:0000313" key="5">
    <source>
        <dbReference type="Proteomes" id="UP001201812"/>
    </source>
</evidence>
<feature type="compositionally biased region" description="Basic and acidic residues" evidence="3">
    <location>
        <begin position="97"/>
        <end position="107"/>
    </location>
</feature>
<evidence type="ECO:0000256" key="2">
    <source>
        <dbReference type="ARBA" id="ARBA00022794"/>
    </source>
</evidence>
<feature type="region of interest" description="Disordered" evidence="3">
    <location>
        <begin position="1"/>
        <end position="139"/>
    </location>
</feature>
<dbReference type="GO" id="GO:0035721">
    <property type="term" value="P:intraciliary retrograde transport"/>
    <property type="evidence" value="ECO:0007669"/>
    <property type="project" value="TreeGrafter"/>
</dbReference>
<comment type="caution">
    <text evidence="4">The sequence shown here is derived from an EMBL/GenBank/DDBJ whole genome shotgun (WGS) entry which is preliminary data.</text>
</comment>
<dbReference type="PANTHER" id="PTHR33724:SF1">
    <property type="entry name" value="INTRAFLAGELLAR TRANSPORT PROTEIN 43 HOMOLOG"/>
    <property type="match status" value="1"/>
</dbReference>
<evidence type="ECO:0000256" key="3">
    <source>
        <dbReference type="SAM" id="MobiDB-lite"/>
    </source>
</evidence>
<dbReference type="InterPro" id="IPR029302">
    <property type="entry name" value="IFT43"/>
</dbReference>
<evidence type="ECO:0000256" key="1">
    <source>
        <dbReference type="ARBA" id="ARBA00007563"/>
    </source>
</evidence>
<comment type="similarity">
    <text evidence="1">Belongs to the IFT43 family.</text>
</comment>
<reference evidence="4" key="1">
    <citation type="submission" date="2022-01" db="EMBL/GenBank/DDBJ databases">
        <title>Genome Sequence Resource for Two Populations of Ditylenchus destructor, the Migratory Endoparasitic Phytonematode.</title>
        <authorList>
            <person name="Zhang H."/>
            <person name="Lin R."/>
            <person name="Xie B."/>
        </authorList>
    </citation>
    <scope>NUCLEOTIDE SEQUENCE</scope>
    <source>
        <strain evidence="4">BazhouSP</strain>
    </source>
</reference>
<sequence>MADGSAANRPPSSYKTPSSSFHARSTSARGNRNRALSAAKKPSADDLRANLQKNDDTLSSLNVRVKEREPEERPRSRLSSLFGNKDSPGAAGIRPIADGKSDLKETLTRPLSSLFRRSQAQSGSNTSANTMSYKESNVQSQTQSVVFGAQDHSVNDRPMTGYQPIRQAELSEQAAIAPHLNRMSTLHPAEPLYIKNINLSKMNDIDVSFLARFLCPEDEVGDEDIPWNWDYLYASVSSELREEWLLEEEANDEMYRAGDMNPNGGAVHAYSPTDF</sequence>
<accession>A0AAD4MRL3</accession>